<evidence type="ECO:0000259" key="11">
    <source>
        <dbReference type="SMART" id="SM00861"/>
    </source>
</evidence>
<comment type="cofactor">
    <cofactor evidence="10">
        <name>Mg(2+)</name>
        <dbReference type="ChEBI" id="CHEBI:18420"/>
    </cofactor>
    <text evidence="10">Binds 1 Mg(2+) ion per subunit.</text>
</comment>
<evidence type="ECO:0000256" key="6">
    <source>
        <dbReference type="ARBA" id="ARBA00022842"/>
    </source>
</evidence>
<dbReference type="GO" id="GO:0005829">
    <property type="term" value="C:cytosol"/>
    <property type="evidence" value="ECO:0007669"/>
    <property type="project" value="TreeGrafter"/>
</dbReference>
<comment type="cofactor">
    <cofactor evidence="10">
        <name>thiamine diphosphate</name>
        <dbReference type="ChEBI" id="CHEBI:58937"/>
    </cofactor>
    <text evidence="10">Binds 1 thiamine pyrophosphate per subunit.</text>
</comment>
<dbReference type="PROSITE" id="PS00801">
    <property type="entry name" value="TRANSKETOLASE_1"/>
    <property type="match status" value="1"/>
</dbReference>
<dbReference type="Gene3D" id="3.40.50.920">
    <property type="match status" value="1"/>
</dbReference>
<dbReference type="GO" id="GO:0030976">
    <property type="term" value="F:thiamine pyrophosphate binding"/>
    <property type="evidence" value="ECO:0007669"/>
    <property type="project" value="UniProtKB-UniRule"/>
</dbReference>
<dbReference type="GO" id="GO:0009228">
    <property type="term" value="P:thiamine biosynthetic process"/>
    <property type="evidence" value="ECO:0007669"/>
    <property type="project" value="UniProtKB-UniRule"/>
</dbReference>
<dbReference type="AlphaFoldDB" id="A0A927YQD6"/>
<dbReference type="GO" id="GO:0019288">
    <property type="term" value="P:isopentenyl diphosphate biosynthetic process, methylerythritol 4-phosphate pathway"/>
    <property type="evidence" value="ECO:0007669"/>
    <property type="project" value="TreeGrafter"/>
</dbReference>
<feature type="binding site" evidence="10">
    <location>
        <position position="174"/>
    </location>
    <ligand>
        <name>Mg(2+)</name>
        <dbReference type="ChEBI" id="CHEBI:18420"/>
    </ligand>
</feature>
<evidence type="ECO:0000256" key="8">
    <source>
        <dbReference type="ARBA" id="ARBA00023052"/>
    </source>
</evidence>
<keyword evidence="9 10" id="KW-0414">Isoprene biosynthesis</keyword>
<dbReference type="SMART" id="SM00861">
    <property type="entry name" value="Transket_pyr"/>
    <property type="match status" value="1"/>
</dbReference>
<dbReference type="InterPro" id="IPR033248">
    <property type="entry name" value="Transketolase_C"/>
</dbReference>
<dbReference type="NCBIfam" id="NF003933">
    <property type="entry name" value="PRK05444.2-2"/>
    <property type="match status" value="1"/>
</dbReference>
<dbReference type="PANTHER" id="PTHR43322">
    <property type="entry name" value="1-D-DEOXYXYLULOSE 5-PHOSPHATE SYNTHASE-RELATED"/>
    <property type="match status" value="1"/>
</dbReference>
<evidence type="ECO:0000256" key="1">
    <source>
        <dbReference type="ARBA" id="ARBA00004980"/>
    </source>
</evidence>
<evidence type="ECO:0000313" key="12">
    <source>
        <dbReference type="EMBL" id="MBE5919336.1"/>
    </source>
</evidence>
<feature type="domain" description="Transketolase-like pyrimidine-binding" evidence="11">
    <location>
        <begin position="313"/>
        <end position="478"/>
    </location>
</feature>
<feature type="binding site" evidence="10">
    <location>
        <position position="364"/>
    </location>
    <ligand>
        <name>thiamine diphosphate</name>
        <dbReference type="ChEBI" id="CHEBI:58937"/>
    </ligand>
</feature>
<evidence type="ECO:0000313" key="13">
    <source>
        <dbReference type="Proteomes" id="UP000766246"/>
    </source>
</evidence>
<name>A0A927YQD6_9FIRM</name>
<dbReference type="InterPro" id="IPR005477">
    <property type="entry name" value="Dxylulose-5-P_synthase"/>
</dbReference>
<proteinExistence type="inferred from homology"/>
<dbReference type="GO" id="GO:0016114">
    <property type="term" value="P:terpenoid biosynthetic process"/>
    <property type="evidence" value="ECO:0007669"/>
    <property type="project" value="UniProtKB-UniRule"/>
</dbReference>
<dbReference type="InterPro" id="IPR005475">
    <property type="entry name" value="Transketolase-like_Pyr-bd"/>
</dbReference>
<dbReference type="EMBL" id="SVER01000012">
    <property type="protein sequence ID" value="MBE5919336.1"/>
    <property type="molecule type" value="Genomic_DNA"/>
</dbReference>
<dbReference type="CDD" id="cd07033">
    <property type="entry name" value="TPP_PYR_DXS_TK_like"/>
    <property type="match status" value="1"/>
</dbReference>
<dbReference type="InterPro" id="IPR049557">
    <property type="entry name" value="Transketolase_CS"/>
</dbReference>
<comment type="caution">
    <text evidence="12">The sequence shown here is derived from an EMBL/GenBank/DDBJ whole genome shotgun (WGS) entry which is preliminary data.</text>
</comment>
<feature type="binding site" evidence="10">
    <location>
        <position position="72"/>
    </location>
    <ligand>
        <name>thiamine diphosphate</name>
        <dbReference type="ChEBI" id="CHEBI:58937"/>
    </ligand>
</feature>
<dbReference type="Pfam" id="PF02779">
    <property type="entry name" value="Transket_pyr"/>
    <property type="match status" value="1"/>
</dbReference>
<dbReference type="HAMAP" id="MF_00315">
    <property type="entry name" value="DXP_synth"/>
    <property type="match status" value="1"/>
</dbReference>
<organism evidence="12 13">
    <name type="scientific">Pseudobutyrivibrio ruminis</name>
    <dbReference type="NCBI Taxonomy" id="46206"/>
    <lineage>
        <taxon>Bacteria</taxon>
        <taxon>Bacillati</taxon>
        <taxon>Bacillota</taxon>
        <taxon>Clostridia</taxon>
        <taxon>Lachnospirales</taxon>
        <taxon>Lachnospiraceae</taxon>
        <taxon>Pseudobutyrivibrio</taxon>
    </lineage>
</organism>
<evidence type="ECO:0000256" key="4">
    <source>
        <dbReference type="ARBA" id="ARBA00022679"/>
    </source>
</evidence>
<keyword evidence="4 10" id="KW-0808">Transferase</keyword>
<protein>
    <recommendedName>
        <fullName evidence="10">1-deoxy-D-xylulose-5-phosphate synthase</fullName>
        <ecNumber evidence="10">2.2.1.7</ecNumber>
    </recommendedName>
    <alternativeName>
        <fullName evidence="10">1-deoxyxylulose-5-phosphate synthase</fullName>
        <shortName evidence="10">DXP synthase</shortName>
        <shortName evidence="10">DXPS</shortName>
    </alternativeName>
</protein>
<dbReference type="GO" id="GO:0008661">
    <property type="term" value="F:1-deoxy-D-xylulose-5-phosphate synthase activity"/>
    <property type="evidence" value="ECO:0007669"/>
    <property type="project" value="UniProtKB-UniRule"/>
</dbReference>
<evidence type="ECO:0000256" key="7">
    <source>
        <dbReference type="ARBA" id="ARBA00022977"/>
    </source>
</evidence>
<dbReference type="SUPFAM" id="SSF52922">
    <property type="entry name" value="TK C-terminal domain-like"/>
    <property type="match status" value="1"/>
</dbReference>
<accession>A0A927YQD6</accession>
<dbReference type="InterPro" id="IPR009014">
    <property type="entry name" value="Transketo_C/PFOR_II"/>
</dbReference>
<dbReference type="Proteomes" id="UP000766246">
    <property type="component" value="Unassembled WGS sequence"/>
</dbReference>
<comment type="function">
    <text evidence="10">Catalyzes the acyloin condensation reaction between C atoms 2 and 3 of pyruvate and glyceraldehyde 3-phosphate to yield 1-deoxy-D-xylulose-5-phosphate (DXP).</text>
</comment>
<evidence type="ECO:0000256" key="3">
    <source>
        <dbReference type="ARBA" id="ARBA00011738"/>
    </source>
</evidence>
<keyword evidence="7 10" id="KW-0784">Thiamine biosynthesis</keyword>
<comment type="pathway">
    <text evidence="1 10">Metabolic intermediate biosynthesis; 1-deoxy-D-xylulose 5-phosphate biosynthesis; 1-deoxy-D-xylulose 5-phosphate from D-glyceraldehyde 3-phosphate and pyruvate: step 1/1.</text>
</comment>
<feature type="binding site" evidence="10">
    <location>
        <begin position="145"/>
        <end position="146"/>
    </location>
    <ligand>
        <name>thiamine diphosphate</name>
        <dbReference type="ChEBI" id="CHEBI:58937"/>
    </ligand>
</feature>
<keyword evidence="8 10" id="KW-0786">Thiamine pyrophosphate</keyword>
<gene>
    <name evidence="10 12" type="primary">dxs</name>
    <name evidence="12" type="ORF">E7272_05760</name>
</gene>
<dbReference type="Pfam" id="PF02780">
    <property type="entry name" value="Transketolase_C"/>
    <property type="match status" value="1"/>
</dbReference>
<evidence type="ECO:0000256" key="2">
    <source>
        <dbReference type="ARBA" id="ARBA00011081"/>
    </source>
</evidence>
<keyword evidence="6 10" id="KW-0460">Magnesium</keyword>
<comment type="catalytic activity">
    <reaction evidence="10">
        <text>D-glyceraldehyde 3-phosphate + pyruvate + H(+) = 1-deoxy-D-xylulose 5-phosphate + CO2</text>
        <dbReference type="Rhea" id="RHEA:12605"/>
        <dbReference type="ChEBI" id="CHEBI:15361"/>
        <dbReference type="ChEBI" id="CHEBI:15378"/>
        <dbReference type="ChEBI" id="CHEBI:16526"/>
        <dbReference type="ChEBI" id="CHEBI:57792"/>
        <dbReference type="ChEBI" id="CHEBI:59776"/>
        <dbReference type="EC" id="2.2.1.7"/>
    </reaction>
</comment>
<evidence type="ECO:0000256" key="9">
    <source>
        <dbReference type="ARBA" id="ARBA00023229"/>
    </source>
</evidence>
<dbReference type="EC" id="2.2.1.7" evidence="10"/>
<feature type="binding site" evidence="10">
    <location>
        <begin position="113"/>
        <end position="115"/>
    </location>
    <ligand>
        <name>thiamine diphosphate</name>
        <dbReference type="ChEBI" id="CHEBI:58937"/>
    </ligand>
</feature>
<dbReference type="SUPFAM" id="SSF52518">
    <property type="entry name" value="Thiamin diphosphate-binding fold (THDP-binding)"/>
    <property type="match status" value="2"/>
</dbReference>
<feature type="binding site" evidence="10">
    <location>
        <position position="284"/>
    </location>
    <ligand>
        <name>thiamine diphosphate</name>
        <dbReference type="ChEBI" id="CHEBI:58937"/>
    </ligand>
</feature>
<comment type="similarity">
    <text evidence="2 10">Belongs to the transketolase family. DXPS subfamily.</text>
</comment>
<feature type="binding site" evidence="10">
    <location>
        <position position="174"/>
    </location>
    <ligand>
        <name>thiamine diphosphate</name>
        <dbReference type="ChEBI" id="CHEBI:58937"/>
    </ligand>
</feature>
<dbReference type="NCBIfam" id="TIGR00204">
    <property type="entry name" value="dxs"/>
    <property type="match status" value="1"/>
</dbReference>
<dbReference type="FunFam" id="3.40.50.970:FF:000005">
    <property type="entry name" value="1-deoxy-D-xylulose-5-phosphate synthase"/>
    <property type="match status" value="1"/>
</dbReference>
<reference evidence="12" key="1">
    <citation type="submission" date="2019-04" db="EMBL/GenBank/DDBJ databases">
        <title>Evolution of Biomass-Degrading Anaerobic Consortia Revealed by Metagenomics.</title>
        <authorList>
            <person name="Peng X."/>
        </authorList>
    </citation>
    <scope>NUCLEOTIDE SEQUENCE</scope>
    <source>
        <strain evidence="12">SIG311</strain>
    </source>
</reference>
<dbReference type="CDD" id="cd02007">
    <property type="entry name" value="TPP_DXS"/>
    <property type="match status" value="1"/>
</dbReference>
<sequence length="620" mass="68590">MVLDKIKQPNDIKNLSEEEIKALPGEIREFLIEHLSKTGGHLASNLGTVELTIALHLLMDFPKDKLIWDVGHQAYTHKILTGRAAEFEHLRQYGGISGFPKREESDCDSFDTGHSSTSLSAALGYCMARDLAGEDYKVAAVIGDGALTGGLAYEALNNASRLKKSNFLIVLNDNEMSISKNVGGMSTNLERLRTSSKYVGFKNDVLNSLESWPNGEKLIRKIRSTKNGIKSLMVPNMVFEDLGIMYLGPVDGHNIKAMLETFRMAVKIKGPVLVHVITKKGNGYLPAERHPSRFHGTDIFEIETGLPKRNPNPGYTDVFSTVMRKMGDRNPEVVAITAAMAEGAGLKRFRNMFPDRFFDVGIAEEHAVTFAAGLALGGRVPVFAVYSSFLQRAYDQILEDVCLQNLHVVFAIDRAGLVGADGSTHQGVFDVSFLTSMPNMTVMAPKNKWELSDMMKYAVSEHNGPIAIRYPRGEAYCGLKEHRAPIEYGKAEEIKPGSKVMLFALGSMVKKAEEVCEQLKAHGIDAGICNARFAKPLDESYLKNIKKQYDLIVTMEENVLTGGFGEQVQAFLYDNDYKGKVLKIAVPNEFVRHGSVTLLFKELHMDSESITERILKALGN</sequence>
<comment type="subunit">
    <text evidence="3 10">Homodimer.</text>
</comment>
<dbReference type="InterPro" id="IPR029061">
    <property type="entry name" value="THDP-binding"/>
</dbReference>
<keyword evidence="5 10" id="KW-0479">Metal-binding</keyword>
<feature type="binding site" evidence="10">
    <location>
        <position position="144"/>
    </location>
    <ligand>
        <name>Mg(2+)</name>
        <dbReference type="ChEBI" id="CHEBI:18420"/>
    </ligand>
</feature>
<evidence type="ECO:0000256" key="10">
    <source>
        <dbReference type="HAMAP-Rule" id="MF_00315"/>
    </source>
</evidence>
<dbReference type="GO" id="GO:0000287">
    <property type="term" value="F:magnesium ion binding"/>
    <property type="evidence" value="ECO:0007669"/>
    <property type="project" value="UniProtKB-UniRule"/>
</dbReference>
<dbReference type="Pfam" id="PF13292">
    <property type="entry name" value="DXP_synthase_N"/>
    <property type="match status" value="1"/>
</dbReference>
<dbReference type="PANTHER" id="PTHR43322:SF5">
    <property type="entry name" value="1-DEOXY-D-XYLULOSE-5-PHOSPHATE SYNTHASE, CHLOROPLASTIC"/>
    <property type="match status" value="1"/>
</dbReference>
<evidence type="ECO:0000256" key="5">
    <source>
        <dbReference type="ARBA" id="ARBA00022723"/>
    </source>
</evidence>
<dbReference type="Gene3D" id="3.40.50.970">
    <property type="match status" value="2"/>
</dbReference>